<sequence>MPGGLKLTKKLASNFSSSEPAAPSPLSSRIPLTPSSKDKLEDSIKIGGKFLHRWNDGYFYYEAKITKIDEKSDPVKYNLHYNKWASSFDTKLTRDEILSTCRIWTKEEAEKAAKEVAAAQKDLSKSGSKSQKSRRTALNVSEDRSVSDETPSAKRMKTPPFDLIIKKEGEIQISPKLEQLCNLECYSEKLTTKQKSPCPPHSVEKAIEFLKLMQDDCNDHFPELLTKNEVPEYIKILNEKRAVLDLSALDENDYLDNDDDDDEEKENENKTPVSQIVLPVHESFDIIYFLRFVKHFNEKTEENQLGIQFYRPLFDDFLNFIDGKITTEMYDDEME</sequence>
<protein>
    <submittedName>
        <fullName evidence="3">MRG domain-containing protein</fullName>
    </submittedName>
</protein>
<feature type="region of interest" description="Disordered" evidence="1">
    <location>
        <begin position="120"/>
        <end position="154"/>
    </location>
</feature>
<feature type="compositionally biased region" description="Low complexity" evidence="1">
    <location>
        <begin position="120"/>
        <end position="130"/>
    </location>
</feature>
<dbReference type="InterPro" id="IPR016197">
    <property type="entry name" value="Chromo-like_dom_sf"/>
</dbReference>
<feature type="compositionally biased region" description="Low complexity" evidence="1">
    <location>
        <begin position="14"/>
        <end position="28"/>
    </location>
</feature>
<accession>A0A914XTH7</accession>
<dbReference type="WBParaSite" id="PSU_v2.g11261.t1">
    <property type="protein sequence ID" value="PSU_v2.g11261.t1"/>
    <property type="gene ID" value="PSU_v2.g11261"/>
</dbReference>
<feature type="compositionally biased region" description="Acidic residues" evidence="1">
    <location>
        <begin position="253"/>
        <end position="266"/>
    </location>
</feature>
<dbReference type="SUPFAM" id="SSF54160">
    <property type="entry name" value="Chromo domain-like"/>
    <property type="match status" value="1"/>
</dbReference>
<feature type="region of interest" description="Disordered" evidence="1">
    <location>
        <begin position="14"/>
        <end position="36"/>
    </location>
</feature>
<evidence type="ECO:0000313" key="3">
    <source>
        <dbReference type="WBParaSite" id="PSU_v2.g11261.t1"/>
    </source>
</evidence>
<name>A0A914XTH7_9BILA</name>
<keyword evidence="2" id="KW-1185">Reference proteome</keyword>
<dbReference type="AlphaFoldDB" id="A0A914XTH7"/>
<dbReference type="Proteomes" id="UP000887577">
    <property type="component" value="Unplaced"/>
</dbReference>
<organism evidence="2 3">
    <name type="scientific">Panagrolaimus superbus</name>
    <dbReference type="NCBI Taxonomy" id="310955"/>
    <lineage>
        <taxon>Eukaryota</taxon>
        <taxon>Metazoa</taxon>
        <taxon>Ecdysozoa</taxon>
        <taxon>Nematoda</taxon>
        <taxon>Chromadorea</taxon>
        <taxon>Rhabditida</taxon>
        <taxon>Tylenchina</taxon>
        <taxon>Panagrolaimomorpha</taxon>
        <taxon>Panagrolaimoidea</taxon>
        <taxon>Panagrolaimidae</taxon>
        <taxon>Panagrolaimus</taxon>
    </lineage>
</organism>
<evidence type="ECO:0000256" key="1">
    <source>
        <dbReference type="SAM" id="MobiDB-lite"/>
    </source>
</evidence>
<feature type="region of interest" description="Disordered" evidence="1">
    <location>
        <begin position="253"/>
        <end position="273"/>
    </location>
</feature>
<proteinExistence type="predicted"/>
<evidence type="ECO:0000313" key="2">
    <source>
        <dbReference type="Proteomes" id="UP000887577"/>
    </source>
</evidence>
<dbReference type="Gene3D" id="2.30.30.140">
    <property type="match status" value="1"/>
</dbReference>
<reference evidence="3" key="1">
    <citation type="submission" date="2022-11" db="UniProtKB">
        <authorList>
            <consortium name="WormBaseParasite"/>
        </authorList>
    </citation>
    <scope>IDENTIFICATION</scope>
</reference>